<evidence type="ECO:0000313" key="3">
    <source>
        <dbReference type="Proteomes" id="UP000324222"/>
    </source>
</evidence>
<name>A0A5B7JRJ1_PORTR</name>
<organism evidence="2 3">
    <name type="scientific">Portunus trituberculatus</name>
    <name type="common">Swimming crab</name>
    <name type="synonym">Neptunus trituberculatus</name>
    <dbReference type="NCBI Taxonomy" id="210409"/>
    <lineage>
        <taxon>Eukaryota</taxon>
        <taxon>Metazoa</taxon>
        <taxon>Ecdysozoa</taxon>
        <taxon>Arthropoda</taxon>
        <taxon>Crustacea</taxon>
        <taxon>Multicrustacea</taxon>
        <taxon>Malacostraca</taxon>
        <taxon>Eumalacostraca</taxon>
        <taxon>Eucarida</taxon>
        <taxon>Decapoda</taxon>
        <taxon>Pleocyemata</taxon>
        <taxon>Brachyura</taxon>
        <taxon>Eubrachyura</taxon>
        <taxon>Portunoidea</taxon>
        <taxon>Portunidae</taxon>
        <taxon>Portuninae</taxon>
        <taxon>Portunus</taxon>
    </lineage>
</organism>
<accession>A0A5B7JRJ1</accession>
<keyword evidence="1" id="KW-0812">Transmembrane</keyword>
<dbReference type="Proteomes" id="UP000324222">
    <property type="component" value="Unassembled WGS sequence"/>
</dbReference>
<sequence length="56" mass="5954">MASSLSTGCGRCCMLEATKSYSAPFALCSLAITLWLVVVYVCIIAWWPYPCTAGGS</sequence>
<dbReference type="EMBL" id="VSRR010108945">
    <property type="protein sequence ID" value="MPC97195.1"/>
    <property type="molecule type" value="Genomic_DNA"/>
</dbReference>
<feature type="transmembrane region" description="Helical" evidence="1">
    <location>
        <begin position="21"/>
        <end position="47"/>
    </location>
</feature>
<evidence type="ECO:0000313" key="2">
    <source>
        <dbReference type="EMBL" id="MPC97195.1"/>
    </source>
</evidence>
<gene>
    <name evidence="2" type="ORF">E2C01_092496</name>
</gene>
<keyword evidence="1" id="KW-0472">Membrane</keyword>
<comment type="caution">
    <text evidence="2">The sequence shown here is derived from an EMBL/GenBank/DDBJ whole genome shotgun (WGS) entry which is preliminary data.</text>
</comment>
<keyword evidence="3" id="KW-1185">Reference proteome</keyword>
<protein>
    <submittedName>
        <fullName evidence="2">Uncharacterized protein</fullName>
    </submittedName>
</protein>
<dbReference type="AlphaFoldDB" id="A0A5B7JRJ1"/>
<reference evidence="2 3" key="1">
    <citation type="submission" date="2019-05" db="EMBL/GenBank/DDBJ databases">
        <title>Another draft genome of Portunus trituberculatus and its Hox gene families provides insights of decapod evolution.</title>
        <authorList>
            <person name="Jeong J.-H."/>
            <person name="Song I."/>
            <person name="Kim S."/>
            <person name="Choi T."/>
            <person name="Kim D."/>
            <person name="Ryu S."/>
            <person name="Kim W."/>
        </authorList>
    </citation>
    <scope>NUCLEOTIDE SEQUENCE [LARGE SCALE GENOMIC DNA]</scope>
    <source>
        <tissue evidence="2">Muscle</tissue>
    </source>
</reference>
<keyword evidence="1" id="KW-1133">Transmembrane helix</keyword>
<proteinExistence type="predicted"/>
<evidence type="ECO:0000256" key="1">
    <source>
        <dbReference type="SAM" id="Phobius"/>
    </source>
</evidence>